<protein>
    <submittedName>
        <fullName evidence="1">Uncharacterized protein</fullName>
    </submittedName>
</protein>
<evidence type="ECO:0000313" key="1">
    <source>
        <dbReference type="EMBL" id="MDR6536611.1"/>
    </source>
</evidence>
<accession>A0ABU1NFF7</accession>
<name>A0ABU1NFF7_9BURK</name>
<organism evidence="1 2">
    <name type="scientific">Variovorax soli</name>
    <dbReference type="NCBI Taxonomy" id="376815"/>
    <lineage>
        <taxon>Bacteria</taxon>
        <taxon>Pseudomonadati</taxon>
        <taxon>Pseudomonadota</taxon>
        <taxon>Betaproteobacteria</taxon>
        <taxon>Burkholderiales</taxon>
        <taxon>Comamonadaceae</taxon>
        <taxon>Variovorax</taxon>
    </lineage>
</organism>
<proteinExistence type="predicted"/>
<gene>
    <name evidence="1" type="ORF">J2739_002384</name>
</gene>
<keyword evidence="2" id="KW-1185">Reference proteome</keyword>
<dbReference type="EMBL" id="JAVDRF010000004">
    <property type="protein sequence ID" value="MDR6536611.1"/>
    <property type="molecule type" value="Genomic_DNA"/>
</dbReference>
<evidence type="ECO:0000313" key="2">
    <source>
        <dbReference type="Proteomes" id="UP001184230"/>
    </source>
</evidence>
<dbReference type="Proteomes" id="UP001184230">
    <property type="component" value="Unassembled WGS sequence"/>
</dbReference>
<sequence>MEGGGTISSNKRKRFAANLPAEVFDAIEAQTRTVLAEAGDPPAPEDSATG</sequence>
<comment type="caution">
    <text evidence="1">The sequence shown here is derived from an EMBL/GenBank/DDBJ whole genome shotgun (WGS) entry which is preliminary data.</text>
</comment>
<reference evidence="1 2" key="1">
    <citation type="submission" date="2023-07" db="EMBL/GenBank/DDBJ databases">
        <title>Sorghum-associated microbial communities from plants grown in Nebraska, USA.</title>
        <authorList>
            <person name="Schachtman D."/>
        </authorList>
    </citation>
    <scope>NUCLEOTIDE SEQUENCE [LARGE SCALE GENOMIC DNA]</scope>
    <source>
        <strain evidence="1 2">DS1781</strain>
    </source>
</reference>